<dbReference type="Proteomes" id="UP000318878">
    <property type="component" value="Unassembled WGS sequence"/>
</dbReference>
<evidence type="ECO:0000313" key="1">
    <source>
        <dbReference type="EMBL" id="TWT30852.1"/>
    </source>
</evidence>
<gene>
    <name evidence="1" type="ORF">Enr8_43780</name>
</gene>
<sequence length="241" mass="27508">MLFPVLHKLASLMGYELTKRRRSQLRAPIPPGSKLYVGCGEDRREGYCYSDIRPLPHVQLACKAWEVSQFCQGLGEIYSRHMLEHLTLGEVKLALQDWHKALAEGGQVRIEVPNLAFVIAQWQQAEWTGEPFADRYSDACWGFAGLFGWQRECDPTAPDYNQSYWDVHKSGFTGESMRYFLTQAGFEDIEIQFDRFTDKQIARRKIHPNASDDCHLIATARKRQGALEATNRHNQSVASAA</sequence>
<dbReference type="InterPro" id="IPR029063">
    <property type="entry name" value="SAM-dependent_MTases_sf"/>
</dbReference>
<evidence type="ECO:0000313" key="2">
    <source>
        <dbReference type="Proteomes" id="UP000318878"/>
    </source>
</evidence>
<dbReference type="EMBL" id="SJPF01000005">
    <property type="protein sequence ID" value="TWT30852.1"/>
    <property type="molecule type" value="Genomic_DNA"/>
</dbReference>
<accession>A0A5C5UZD5</accession>
<dbReference type="SUPFAM" id="SSF53335">
    <property type="entry name" value="S-adenosyl-L-methionine-dependent methyltransferases"/>
    <property type="match status" value="1"/>
</dbReference>
<reference evidence="1 2" key="1">
    <citation type="submission" date="2019-02" db="EMBL/GenBank/DDBJ databases">
        <title>Deep-cultivation of Planctomycetes and their phenomic and genomic characterization uncovers novel biology.</title>
        <authorList>
            <person name="Wiegand S."/>
            <person name="Jogler M."/>
            <person name="Boedeker C."/>
            <person name="Pinto D."/>
            <person name="Vollmers J."/>
            <person name="Rivas-Marin E."/>
            <person name="Kohn T."/>
            <person name="Peeters S.H."/>
            <person name="Heuer A."/>
            <person name="Rast P."/>
            <person name="Oberbeckmann S."/>
            <person name="Bunk B."/>
            <person name="Jeske O."/>
            <person name="Meyerdierks A."/>
            <person name="Storesund J.E."/>
            <person name="Kallscheuer N."/>
            <person name="Luecker S."/>
            <person name="Lage O.M."/>
            <person name="Pohl T."/>
            <person name="Merkel B.J."/>
            <person name="Hornburger P."/>
            <person name="Mueller R.-W."/>
            <person name="Bruemmer F."/>
            <person name="Labrenz M."/>
            <person name="Spormann A.M."/>
            <person name="Op Den Camp H."/>
            <person name="Overmann J."/>
            <person name="Amann R."/>
            <person name="Jetten M.S.M."/>
            <person name="Mascher T."/>
            <person name="Medema M.H."/>
            <person name="Devos D.P."/>
            <person name="Kaster A.-K."/>
            <person name="Ovreas L."/>
            <person name="Rohde M."/>
            <person name="Galperin M.Y."/>
            <person name="Jogler C."/>
        </authorList>
    </citation>
    <scope>NUCLEOTIDE SEQUENCE [LARGE SCALE GENOMIC DNA]</scope>
    <source>
        <strain evidence="1 2">Enr8</strain>
    </source>
</reference>
<proteinExistence type="predicted"/>
<evidence type="ECO:0008006" key="3">
    <source>
        <dbReference type="Google" id="ProtNLM"/>
    </source>
</evidence>
<keyword evidence="2" id="KW-1185">Reference proteome</keyword>
<dbReference type="AlphaFoldDB" id="A0A5C5UZD5"/>
<comment type="caution">
    <text evidence="1">The sequence shown here is derived from an EMBL/GenBank/DDBJ whole genome shotgun (WGS) entry which is preliminary data.</text>
</comment>
<dbReference type="OrthoDB" id="282790at2"/>
<name>A0A5C5UZD5_9BACT</name>
<organism evidence="1 2">
    <name type="scientific">Blastopirellula retiformator</name>
    <dbReference type="NCBI Taxonomy" id="2527970"/>
    <lineage>
        <taxon>Bacteria</taxon>
        <taxon>Pseudomonadati</taxon>
        <taxon>Planctomycetota</taxon>
        <taxon>Planctomycetia</taxon>
        <taxon>Pirellulales</taxon>
        <taxon>Pirellulaceae</taxon>
        <taxon>Blastopirellula</taxon>
    </lineage>
</organism>
<protein>
    <recommendedName>
        <fullName evidence="3">Methyltransferase type 11 domain-containing protein</fullName>
    </recommendedName>
</protein>
<dbReference type="RefSeq" id="WP_146435645.1">
    <property type="nucleotide sequence ID" value="NZ_SJPF01000005.1"/>
</dbReference>
<dbReference type="Gene3D" id="3.40.50.150">
    <property type="entry name" value="Vaccinia Virus protein VP39"/>
    <property type="match status" value="1"/>
</dbReference>